<reference evidence="3 4" key="1">
    <citation type="submission" date="2017-11" db="EMBL/GenBank/DDBJ databases">
        <title>Genome-resolved metagenomics identifies genetic mobility, metabolic interactions, and unexpected diversity in perchlorate-reducing communities.</title>
        <authorList>
            <person name="Barnum T.P."/>
            <person name="Figueroa I.A."/>
            <person name="Carlstrom C.I."/>
            <person name="Lucas L.N."/>
            <person name="Engelbrektson A.L."/>
            <person name="Coates J.D."/>
        </authorList>
    </citation>
    <scope>NUCLEOTIDE SEQUENCE [LARGE SCALE GENOMIC DNA]</scope>
    <source>
        <strain evidence="3">BM706</strain>
    </source>
</reference>
<proteinExistence type="predicted"/>
<dbReference type="InterPro" id="IPR002201">
    <property type="entry name" value="Glyco_trans_9"/>
</dbReference>
<evidence type="ECO:0000256" key="1">
    <source>
        <dbReference type="ARBA" id="ARBA00022676"/>
    </source>
</evidence>
<dbReference type="AlphaFoldDB" id="A0A2N5ZIA3"/>
<dbReference type="SUPFAM" id="SSF53756">
    <property type="entry name" value="UDP-Glycosyltransferase/glycogen phosphorylase"/>
    <property type="match status" value="1"/>
</dbReference>
<name>A0A2N5ZIA3_MUIH1</name>
<evidence type="ECO:0000313" key="4">
    <source>
        <dbReference type="Proteomes" id="UP000234857"/>
    </source>
</evidence>
<dbReference type="EMBL" id="PKTG01000064">
    <property type="protein sequence ID" value="PLX18352.1"/>
    <property type="molecule type" value="Genomic_DNA"/>
</dbReference>
<keyword evidence="1" id="KW-0328">Glycosyltransferase</keyword>
<evidence type="ECO:0000256" key="2">
    <source>
        <dbReference type="ARBA" id="ARBA00022679"/>
    </source>
</evidence>
<dbReference type="Proteomes" id="UP000234857">
    <property type="component" value="Unassembled WGS sequence"/>
</dbReference>
<comment type="caution">
    <text evidence="3">The sequence shown here is derived from an EMBL/GenBank/DDBJ whole genome shotgun (WGS) entry which is preliminary data.</text>
</comment>
<dbReference type="InterPro" id="IPR051199">
    <property type="entry name" value="LPS_LOS_Heptosyltrfase"/>
</dbReference>
<dbReference type="Pfam" id="PF01075">
    <property type="entry name" value="Glyco_transf_9"/>
    <property type="match status" value="1"/>
</dbReference>
<keyword evidence="2" id="KW-0808">Transferase</keyword>
<dbReference type="Gene3D" id="3.40.50.2000">
    <property type="entry name" value="Glycogen Phosphorylase B"/>
    <property type="match status" value="2"/>
</dbReference>
<dbReference type="GO" id="GO:0008713">
    <property type="term" value="F:ADP-heptose-lipopolysaccharide heptosyltransferase activity"/>
    <property type="evidence" value="ECO:0007669"/>
    <property type="project" value="TreeGrafter"/>
</dbReference>
<dbReference type="GO" id="GO:0009244">
    <property type="term" value="P:lipopolysaccharide core region biosynthetic process"/>
    <property type="evidence" value="ECO:0007669"/>
    <property type="project" value="TreeGrafter"/>
</dbReference>
<dbReference type="PANTHER" id="PTHR30160">
    <property type="entry name" value="TETRAACYLDISACCHARIDE 4'-KINASE-RELATED"/>
    <property type="match status" value="1"/>
</dbReference>
<dbReference type="CDD" id="cd03789">
    <property type="entry name" value="GT9_LPS_heptosyltransferase"/>
    <property type="match status" value="1"/>
</dbReference>
<evidence type="ECO:0008006" key="5">
    <source>
        <dbReference type="Google" id="ProtNLM"/>
    </source>
</evidence>
<dbReference type="GO" id="GO:0005829">
    <property type="term" value="C:cytosol"/>
    <property type="evidence" value="ECO:0007669"/>
    <property type="project" value="TreeGrafter"/>
</dbReference>
<accession>A0A2N5ZIA3</accession>
<gene>
    <name evidence="3" type="ORF">C0601_04865</name>
</gene>
<dbReference type="PANTHER" id="PTHR30160:SF7">
    <property type="entry name" value="ADP-HEPTOSE--LPS HEPTOSYLTRANSFERASE 2"/>
    <property type="match status" value="1"/>
</dbReference>
<evidence type="ECO:0000313" key="3">
    <source>
        <dbReference type="EMBL" id="PLX18352.1"/>
    </source>
</evidence>
<organism evidence="3 4">
    <name type="scientific">Muiribacterium halophilum</name>
    <dbReference type="NCBI Taxonomy" id="2053465"/>
    <lineage>
        <taxon>Bacteria</taxon>
        <taxon>Candidatus Muiribacteriota</taxon>
        <taxon>Candidatus Muiribacteriia</taxon>
        <taxon>Candidatus Muiribacteriales</taxon>
        <taxon>Candidatus Muiribacteriaceae</taxon>
        <taxon>Candidatus Muiribacterium</taxon>
    </lineage>
</organism>
<protein>
    <recommendedName>
        <fullName evidence="5">ADP-heptose--LPS heptosyltransferase</fullName>
    </recommendedName>
</protein>
<sequence length="322" mass="38003">MKVLFIRLDHIGDCFLTLPAIKEFKSKFPHSKISVLCKKNTYDIFQSSQLVDEIFTLSLSHSTNHYEKSSGVFEIIKTIWQLNKVSFDRIYNFRDHIVERFLMYFVRGRYQSSIKHLMYHYDIHIMKRNRLMLGHAFDYRVSGESDYIKLYTGTIEENTKESLKRKVEGKLLFHIGGSYMKKLPMKRLHELILMLKKDMEDIIIVKSPFDNLVFDDIDIVEIDSIVKWAYIAERARGCICFDSGPMHVAAAHTQRLFAIFGPTSVAYFGPKSKDQKVFKSKDYKEDFIPGMRFSFDRFGKHLQEQDLDILKREIELFFNKQP</sequence>